<proteinExistence type="predicted"/>
<evidence type="ECO:0000256" key="3">
    <source>
        <dbReference type="ARBA" id="ARBA00023315"/>
    </source>
</evidence>
<evidence type="ECO:0000313" key="6">
    <source>
        <dbReference type="Proteomes" id="UP000018951"/>
    </source>
</evidence>
<dbReference type="PANTHER" id="PTHR10434">
    <property type="entry name" value="1-ACYL-SN-GLYCEROL-3-PHOSPHATE ACYLTRANSFERASE"/>
    <property type="match status" value="1"/>
</dbReference>
<gene>
    <name evidence="5" type="ORF">P857_815</name>
</gene>
<comment type="caution">
    <text evidence="5">The sequence shown here is derived from an EMBL/GenBank/DDBJ whole genome shotgun (WGS) entry which is preliminary data.</text>
</comment>
<dbReference type="Proteomes" id="UP000018951">
    <property type="component" value="Unassembled WGS sequence"/>
</dbReference>
<dbReference type="SMART" id="SM00563">
    <property type="entry name" value="PlsC"/>
    <property type="match status" value="1"/>
</dbReference>
<keyword evidence="2" id="KW-0808">Transferase</keyword>
<sequence>MVENEHYLRDDNQYIVACKHSSCMDVALMYKMVKNRVFLYKRELLFVPIAGLGLPKIRSIPVARDNISLVDMKKIIQKCRERVRKNDNIVVFPEGTRKEVAQYKPGVFFIYKAIGIPVIPIALNTKQAWSRGLFAPKKKYVDQVTIRILPPILPGMKRKEFMEELRNSIEDNTQEIISNEEKKRCISRS</sequence>
<name>W2V0L9_9RICK</name>
<dbReference type="InterPro" id="IPR002123">
    <property type="entry name" value="Plipid/glycerol_acylTrfase"/>
</dbReference>
<evidence type="ECO:0000256" key="2">
    <source>
        <dbReference type="ARBA" id="ARBA00022679"/>
    </source>
</evidence>
<feature type="domain" description="Phospholipid/glycerol acyltransferase" evidence="4">
    <location>
        <begin position="14"/>
        <end position="126"/>
    </location>
</feature>
<dbReference type="AlphaFoldDB" id="W2V0L9"/>
<dbReference type="GO" id="GO:0006654">
    <property type="term" value="P:phosphatidic acid biosynthetic process"/>
    <property type="evidence" value="ECO:0007669"/>
    <property type="project" value="TreeGrafter"/>
</dbReference>
<comment type="pathway">
    <text evidence="1">Lipid metabolism.</text>
</comment>
<organism evidence="5 6">
    <name type="scientific">Candidatus Xenolissoclinum pacificiensis L6</name>
    <dbReference type="NCBI Taxonomy" id="1401685"/>
    <lineage>
        <taxon>Bacteria</taxon>
        <taxon>Pseudomonadati</taxon>
        <taxon>Pseudomonadota</taxon>
        <taxon>Alphaproteobacteria</taxon>
        <taxon>Rickettsiales</taxon>
        <taxon>Anaplasmataceae</taxon>
        <taxon>Candidatus Xenolissoclinum</taxon>
    </lineage>
</organism>
<evidence type="ECO:0000313" key="5">
    <source>
        <dbReference type="EMBL" id="ETO91645.1"/>
    </source>
</evidence>
<dbReference type="STRING" id="1401685.P857_815"/>
<reference evidence="5 6" key="1">
    <citation type="journal article" date="2013" name="PLoS ONE">
        <title>Bacterial endosymbiosis in a chordate host: long-term co-evolution and conservation of secondary metabolism.</title>
        <authorList>
            <person name="Kwan J.C."/>
            <person name="Schmidt E.W."/>
        </authorList>
    </citation>
    <scope>NUCLEOTIDE SEQUENCE [LARGE SCALE GENOMIC DNA]</scope>
    <source>
        <strain evidence="6">L6</strain>
    </source>
</reference>
<dbReference type="GO" id="GO:0003841">
    <property type="term" value="F:1-acylglycerol-3-phosphate O-acyltransferase activity"/>
    <property type="evidence" value="ECO:0007669"/>
    <property type="project" value="TreeGrafter"/>
</dbReference>
<dbReference type="PANTHER" id="PTHR10434:SF40">
    <property type="entry name" value="1-ACYL-SN-GLYCEROL-3-PHOSPHATE ACYLTRANSFERASE"/>
    <property type="match status" value="1"/>
</dbReference>
<dbReference type="EMBL" id="AXCJ01000001">
    <property type="protein sequence ID" value="ETO91645.1"/>
    <property type="molecule type" value="Genomic_DNA"/>
</dbReference>
<evidence type="ECO:0000256" key="1">
    <source>
        <dbReference type="ARBA" id="ARBA00005189"/>
    </source>
</evidence>
<keyword evidence="3 5" id="KW-0012">Acyltransferase</keyword>
<dbReference type="CDD" id="cd07989">
    <property type="entry name" value="LPLAT_AGPAT-like"/>
    <property type="match status" value="1"/>
</dbReference>
<dbReference type="SUPFAM" id="SSF69593">
    <property type="entry name" value="Glycerol-3-phosphate (1)-acyltransferase"/>
    <property type="match status" value="1"/>
</dbReference>
<evidence type="ECO:0000259" key="4">
    <source>
        <dbReference type="SMART" id="SM00563"/>
    </source>
</evidence>
<protein>
    <submittedName>
        <fullName evidence="5">Acyltransferase family protein</fullName>
    </submittedName>
</protein>
<accession>W2V0L9</accession>
<keyword evidence="6" id="KW-1185">Reference proteome</keyword>
<dbReference type="Pfam" id="PF01553">
    <property type="entry name" value="Acyltransferase"/>
    <property type="match status" value="1"/>
</dbReference>